<dbReference type="EMBL" id="OC869004">
    <property type="protein sequence ID" value="CAD7634337.1"/>
    <property type="molecule type" value="Genomic_DNA"/>
</dbReference>
<evidence type="ECO:0000256" key="11">
    <source>
        <dbReference type="ARBA" id="ARBA00051345"/>
    </source>
</evidence>
<evidence type="ECO:0000256" key="7">
    <source>
        <dbReference type="ARBA" id="ARBA00022801"/>
    </source>
</evidence>
<evidence type="ECO:0000313" key="16">
    <source>
        <dbReference type="Proteomes" id="UP000759131"/>
    </source>
</evidence>
<evidence type="ECO:0000256" key="10">
    <source>
        <dbReference type="ARBA" id="ARBA00050474"/>
    </source>
</evidence>
<dbReference type="PANTHER" id="PTHR11069">
    <property type="entry name" value="GLUCOSYLCERAMIDASE"/>
    <property type="match status" value="1"/>
</dbReference>
<evidence type="ECO:0000256" key="8">
    <source>
        <dbReference type="ARBA" id="ARBA00022919"/>
    </source>
</evidence>
<dbReference type="InterPro" id="IPR033453">
    <property type="entry name" value="Glyco_hydro_30_TIM-barrel"/>
</dbReference>
<dbReference type="GO" id="GO:0006680">
    <property type="term" value="P:glucosylceramide catabolic process"/>
    <property type="evidence" value="ECO:0007669"/>
    <property type="project" value="TreeGrafter"/>
</dbReference>
<dbReference type="InterPro" id="IPR033452">
    <property type="entry name" value="GH30_C"/>
</dbReference>
<comment type="catalytic activity">
    <reaction evidence="10">
        <text>a beta-D-glucosylceramide + H2O = an N-acyl-sphingoid base + D-glucose</text>
        <dbReference type="Rhea" id="RHEA:81447"/>
        <dbReference type="ChEBI" id="CHEBI:4167"/>
        <dbReference type="ChEBI" id="CHEBI:15377"/>
        <dbReference type="ChEBI" id="CHEBI:83264"/>
        <dbReference type="ChEBI" id="CHEBI:83273"/>
    </reaction>
    <physiologicalReaction direction="left-to-right" evidence="10">
        <dbReference type="Rhea" id="RHEA:81448"/>
    </physiologicalReaction>
</comment>
<accession>A0A7R9Q6R4</accession>
<dbReference type="GO" id="GO:0010605">
    <property type="term" value="P:negative regulation of macromolecule metabolic process"/>
    <property type="evidence" value="ECO:0007669"/>
    <property type="project" value="UniProtKB-ARBA"/>
</dbReference>
<dbReference type="GO" id="GO:0051246">
    <property type="term" value="P:regulation of protein metabolic process"/>
    <property type="evidence" value="ECO:0007669"/>
    <property type="project" value="UniProtKB-ARBA"/>
</dbReference>
<evidence type="ECO:0000256" key="5">
    <source>
        <dbReference type="ARBA" id="ARBA00012658"/>
    </source>
</evidence>
<comment type="similarity">
    <text evidence="4 12">Belongs to the glycosyl hydrolase 30 family.</text>
</comment>
<keyword evidence="6" id="KW-0732">Signal</keyword>
<dbReference type="GO" id="GO:0005774">
    <property type="term" value="C:vacuolar membrane"/>
    <property type="evidence" value="ECO:0007669"/>
    <property type="project" value="UniProtKB-ARBA"/>
</dbReference>
<dbReference type="InterPro" id="IPR004245">
    <property type="entry name" value="DUF229"/>
</dbReference>
<gene>
    <name evidence="15" type="ORF">OSB1V03_LOCUS14733</name>
</gene>
<evidence type="ECO:0000256" key="4">
    <source>
        <dbReference type="ARBA" id="ARBA00005382"/>
    </source>
</evidence>
<comment type="catalytic activity">
    <reaction evidence="1">
        <text>a beta-D-glucosyl-(1&lt;-&gt;1')-N-acylsphing-4-enine + H2O = an N-acylsphing-4-enine + D-glucose</text>
        <dbReference type="Rhea" id="RHEA:13269"/>
        <dbReference type="ChEBI" id="CHEBI:4167"/>
        <dbReference type="ChEBI" id="CHEBI:15377"/>
        <dbReference type="ChEBI" id="CHEBI:22801"/>
        <dbReference type="ChEBI" id="CHEBI:52639"/>
        <dbReference type="EC" id="3.2.1.45"/>
    </reaction>
    <physiologicalReaction direction="left-to-right" evidence="1">
        <dbReference type="Rhea" id="RHEA:13270"/>
    </physiologicalReaction>
</comment>
<dbReference type="EC" id="3.2.1.45" evidence="5 12"/>
<dbReference type="GO" id="GO:0016758">
    <property type="term" value="F:hexosyltransferase activity"/>
    <property type="evidence" value="ECO:0007669"/>
    <property type="project" value="UniProtKB-ARBA"/>
</dbReference>
<comment type="pathway">
    <text evidence="2">Lipid metabolism; sphingolipid metabolism.</text>
</comment>
<evidence type="ECO:0000256" key="6">
    <source>
        <dbReference type="ARBA" id="ARBA00022729"/>
    </source>
</evidence>
<dbReference type="Pfam" id="PF17189">
    <property type="entry name" value="Glyco_hydro_30C"/>
    <property type="match status" value="1"/>
</dbReference>
<dbReference type="Pfam" id="PF02055">
    <property type="entry name" value="Glyco_hydro_30"/>
    <property type="match status" value="1"/>
</dbReference>
<dbReference type="GO" id="GO:0030163">
    <property type="term" value="P:protein catabolic process"/>
    <property type="evidence" value="ECO:0007669"/>
    <property type="project" value="UniProtKB-ARBA"/>
</dbReference>
<dbReference type="GO" id="GO:0006914">
    <property type="term" value="P:autophagy"/>
    <property type="evidence" value="ECO:0007669"/>
    <property type="project" value="UniProtKB-ARBA"/>
</dbReference>
<dbReference type="InterPro" id="IPR001139">
    <property type="entry name" value="Glyco_hydro_30"/>
</dbReference>
<evidence type="ECO:0000259" key="14">
    <source>
        <dbReference type="Pfam" id="PF17189"/>
    </source>
</evidence>
<name>A0A7R9Q6R4_9ACAR</name>
<dbReference type="SUPFAM" id="SSF51011">
    <property type="entry name" value="Glycosyl hydrolase domain"/>
    <property type="match status" value="1"/>
</dbReference>
<evidence type="ECO:0000256" key="1">
    <source>
        <dbReference type="ARBA" id="ARBA00001013"/>
    </source>
</evidence>
<dbReference type="GO" id="GO:0004348">
    <property type="term" value="F:glucosylceramidase activity"/>
    <property type="evidence" value="ECO:0007669"/>
    <property type="project" value="UniProtKB-EC"/>
</dbReference>
<dbReference type="GO" id="GO:0005102">
    <property type="term" value="F:signaling receptor binding"/>
    <property type="evidence" value="ECO:0007669"/>
    <property type="project" value="UniProtKB-ARBA"/>
</dbReference>
<keyword evidence="9 12" id="KW-0443">Lipid metabolism</keyword>
<dbReference type="SUPFAM" id="SSF51445">
    <property type="entry name" value="(Trans)glycosidases"/>
    <property type="match status" value="1"/>
</dbReference>
<dbReference type="GO" id="GO:0007040">
    <property type="term" value="P:lysosome organization"/>
    <property type="evidence" value="ECO:0007669"/>
    <property type="project" value="UniProtKB-ARBA"/>
</dbReference>
<reference evidence="15" key="1">
    <citation type="submission" date="2020-11" db="EMBL/GenBank/DDBJ databases">
        <authorList>
            <person name="Tran Van P."/>
        </authorList>
    </citation>
    <scope>NUCLEOTIDE SEQUENCE</scope>
</reference>
<dbReference type="OrthoDB" id="2160638at2759"/>
<evidence type="ECO:0000256" key="3">
    <source>
        <dbReference type="ARBA" id="ARBA00004991"/>
    </source>
</evidence>
<protein>
    <recommendedName>
        <fullName evidence="5 12">Glucosylceramidase</fullName>
        <ecNumber evidence="5 12">3.2.1.45</ecNumber>
    </recommendedName>
</protein>
<dbReference type="InterPro" id="IPR013780">
    <property type="entry name" value="Glyco_hydro_b"/>
</dbReference>
<proteinExistence type="inferred from homology"/>
<dbReference type="GO" id="GO:0016241">
    <property type="term" value="P:regulation of macroautophagy"/>
    <property type="evidence" value="ECO:0007669"/>
    <property type="project" value="UniProtKB-ARBA"/>
</dbReference>
<evidence type="ECO:0000256" key="12">
    <source>
        <dbReference type="RuleBase" id="RU361188"/>
    </source>
</evidence>
<dbReference type="GO" id="GO:0032006">
    <property type="term" value="P:regulation of TOR signaling"/>
    <property type="evidence" value="ECO:0007669"/>
    <property type="project" value="UniProtKB-ARBA"/>
</dbReference>
<dbReference type="GO" id="GO:0042391">
    <property type="term" value="P:regulation of membrane potential"/>
    <property type="evidence" value="ECO:0007669"/>
    <property type="project" value="UniProtKB-ARBA"/>
</dbReference>
<feature type="domain" description="Glycosyl hydrolase family 30 TIM-barrel" evidence="13">
    <location>
        <begin position="387"/>
        <end position="738"/>
    </location>
</feature>
<feature type="domain" description="Glycosyl hydrolase family 30 beta sandwich" evidence="14">
    <location>
        <begin position="741"/>
        <end position="805"/>
    </location>
</feature>
<dbReference type="PANTHER" id="PTHR11069:SF23">
    <property type="entry name" value="LYSOSOMAL ACID GLUCOSYLCERAMIDASE"/>
    <property type="match status" value="1"/>
</dbReference>
<dbReference type="Gene3D" id="3.20.20.80">
    <property type="entry name" value="Glycosidases"/>
    <property type="match status" value="1"/>
</dbReference>
<comment type="pathway">
    <text evidence="3">Sphingolipid metabolism.</text>
</comment>
<keyword evidence="8 12" id="KW-0746">Sphingolipid metabolism</keyword>
<evidence type="ECO:0000256" key="2">
    <source>
        <dbReference type="ARBA" id="ARBA00004760"/>
    </source>
</evidence>
<keyword evidence="7 12" id="KW-0378">Hydrolase</keyword>
<sequence length="808" mass="91769">MNKRQQNYFAYVSISEMTHDWINAGHYLDVPYHSLLERLFNEQLLDNTVVVFFSDHGFRYGQLRRTHLLDNTVVVFFSDHGFRYGQLRRTHVGELENRLPFMFIHMPQTLVDRHSHDWVPTLATNQHRLTTPYDIHATLTHLVNGKPDPQLPHGLSLFTPISENRECSAAAIPDMFCSCFADNVVTDYRPFYMSGIIGQIVNKINSLTGSVREMCAKYEYESIARVYQRENPRKDSEYSLGNTTYHIVQMFMNPGKALFETVIKGVNGTAANMTIVGEISRINRYGNQSHCINDKILKNYCFSNCREPCVHRDYGYGSTVCVCNEQHCDDLEPIEKTAAGVVTVYETSKSGHRFDKTVLNVGSNRGRKATKSQTITIDRSKGLYQRIVGFGGAFTDSAGLNIKSLPETLQNRIIDDYFAETGVEYTLGRIPIGGSDFSTRAYSYDDNSTDDFQFKRWALADEDFKYKIPLLKKAQEVSKHGLKYMASPWSPPAWMKTNHKLNNGGFLVGEPGGKYYKAYAQYLIKFLDAYKANGVSLWGLTIDNEPISGFMPTYAWNSLGFTPETQRDFLKLDLGPALLAADYGPNTTRVMICDDQRAFIDSWANTIYADREASKYVAGLAFHWYTNTEANIDKLDIAHLADPDKFLINTEACEEWKDQSKHVQLGNWATFERYANDIIIDLNHWTSGWVDWNLALDETGGPNWAKNMVDAPVIVNATAREYYKQPIFYAMGHFSKFLPPGAQRVYQSTDKSVVGLQTTTFIRPDGGTAVLALNMGDEPIDITINDNGLKRNVSHILAARSMQTYLYY</sequence>
<keyword evidence="12" id="KW-0326">Glycosidase</keyword>
<evidence type="ECO:0000256" key="9">
    <source>
        <dbReference type="ARBA" id="ARBA00023098"/>
    </source>
</evidence>
<comment type="catalytic activity">
    <reaction evidence="11">
        <text>an N-acyl-1-beta-D-glucosyl-15-methylhexadecasphing-4-enine + H2O = an N-acyl-15-methylhexadecasphing-4-enine + D-glucose</text>
        <dbReference type="Rhea" id="RHEA:34755"/>
        <dbReference type="ChEBI" id="CHEBI:4167"/>
        <dbReference type="ChEBI" id="CHEBI:15377"/>
        <dbReference type="ChEBI" id="CHEBI:70815"/>
        <dbReference type="ChEBI" id="CHEBI:70846"/>
    </reaction>
    <physiologicalReaction direction="left-to-right" evidence="11">
        <dbReference type="Rhea" id="RHEA:34756"/>
    </physiologicalReaction>
</comment>
<evidence type="ECO:0000259" key="13">
    <source>
        <dbReference type="Pfam" id="PF02055"/>
    </source>
</evidence>
<dbReference type="AlphaFoldDB" id="A0A7R9Q6R4"/>
<dbReference type="Gene3D" id="3.40.720.10">
    <property type="entry name" value="Alkaline Phosphatase, subunit A"/>
    <property type="match status" value="1"/>
</dbReference>
<dbReference type="InterPro" id="IPR017853">
    <property type="entry name" value="GH"/>
</dbReference>
<dbReference type="SUPFAM" id="SSF53649">
    <property type="entry name" value="Alkaline phosphatase-like"/>
    <property type="match status" value="2"/>
</dbReference>
<dbReference type="InterPro" id="IPR017850">
    <property type="entry name" value="Alkaline_phosphatase_core_sf"/>
</dbReference>
<dbReference type="Pfam" id="PF02995">
    <property type="entry name" value="DUF229"/>
    <property type="match status" value="1"/>
</dbReference>
<dbReference type="Proteomes" id="UP000759131">
    <property type="component" value="Unassembled WGS sequence"/>
</dbReference>
<organism evidence="15">
    <name type="scientific">Medioppia subpectinata</name>
    <dbReference type="NCBI Taxonomy" id="1979941"/>
    <lineage>
        <taxon>Eukaryota</taxon>
        <taxon>Metazoa</taxon>
        <taxon>Ecdysozoa</taxon>
        <taxon>Arthropoda</taxon>
        <taxon>Chelicerata</taxon>
        <taxon>Arachnida</taxon>
        <taxon>Acari</taxon>
        <taxon>Acariformes</taxon>
        <taxon>Sarcoptiformes</taxon>
        <taxon>Oribatida</taxon>
        <taxon>Brachypylina</taxon>
        <taxon>Oppioidea</taxon>
        <taxon>Oppiidae</taxon>
        <taxon>Medioppia</taxon>
    </lineage>
</organism>
<dbReference type="GO" id="GO:0008202">
    <property type="term" value="P:steroid metabolic process"/>
    <property type="evidence" value="ECO:0007669"/>
    <property type="project" value="UniProtKB-ARBA"/>
</dbReference>
<dbReference type="EMBL" id="CAJPIZ010014429">
    <property type="protein sequence ID" value="CAG2114767.1"/>
    <property type="molecule type" value="Genomic_DNA"/>
</dbReference>
<dbReference type="FunFam" id="3.20.20.80:FF:000030">
    <property type="entry name" value="Lysosomal acid glucosylceramidase"/>
    <property type="match status" value="1"/>
</dbReference>
<keyword evidence="16" id="KW-1185">Reference proteome</keyword>
<dbReference type="GO" id="GO:0005764">
    <property type="term" value="C:lysosome"/>
    <property type="evidence" value="ECO:0007669"/>
    <property type="project" value="UniProtKB-ARBA"/>
</dbReference>
<dbReference type="GO" id="GO:0006066">
    <property type="term" value="P:alcohol metabolic process"/>
    <property type="evidence" value="ECO:0007669"/>
    <property type="project" value="UniProtKB-ARBA"/>
</dbReference>
<dbReference type="Gene3D" id="2.60.40.1180">
    <property type="entry name" value="Golgi alpha-mannosidase II"/>
    <property type="match status" value="1"/>
</dbReference>
<dbReference type="PRINTS" id="PR00843">
    <property type="entry name" value="GLHYDRLASE30"/>
</dbReference>
<evidence type="ECO:0000313" key="15">
    <source>
        <dbReference type="EMBL" id="CAD7634337.1"/>
    </source>
</evidence>